<keyword evidence="1" id="KW-0479">Metal-binding</keyword>
<keyword evidence="2 4" id="KW-0863">Zinc-finger</keyword>
<evidence type="ECO:0000256" key="3">
    <source>
        <dbReference type="ARBA" id="ARBA00022833"/>
    </source>
</evidence>
<dbReference type="PANTHER" id="PTHR31973:SF187">
    <property type="entry name" value="MUTATOR TRANSPOSASE MUDRA PROTEIN"/>
    <property type="match status" value="1"/>
</dbReference>
<dbReference type="Proteomes" id="UP001358586">
    <property type="component" value="Chromosome 5"/>
</dbReference>
<comment type="caution">
    <text evidence="7">The sequence shown here is derived from an EMBL/GenBank/DDBJ whole genome shotgun (WGS) entry which is preliminary data.</text>
</comment>
<protein>
    <recommendedName>
        <fullName evidence="6">SWIM-type domain-containing protein</fullName>
    </recommendedName>
</protein>
<dbReference type="SMART" id="SM00575">
    <property type="entry name" value="ZnF_PMZ"/>
    <property type="match status" value="1"/>
</dbReference>
<keyword evidence="8" id="KW-1185">Reference proteome</keyword>
<organism evidence="7 8">
    <name type="scientific">Gossypium arboreum</name>
    <name type="common">Tree cotton</name>
    <name type="synonym">Gossypium nanking</name>
    <dbReference type="NCBI Taxonomy" id="29729"/>
    <lineage>
        <taxon>Eukaryota</taxon>
        <taxon>Viridiplantae</taxon>
        <taxon>Streptophyta</taxon>
        <taxon>Embryophyta</taxon>
        <taxon>Tracheophyta</taxon>
        <taxon>Spermatophyta</taxon>
        <taxon>Magnoliopsida</taxon>
        <taxon>eudicotyledons</taxon>
        <taxon>Gunneridae</taxon>
        <taxon>Pentapetalae</taxon>
        <taxon>rosids</taxon>
        <taxon>malvids</taxon>
        <taxon>Malvales</taxon>
        <taxon>Malvaceae</taxon>
        <taxon>Malvoideae</taxon>
        <taxon>Gossypium</taxon>
    </lineage>
</organism>
<evidence type="ECO:0000259" key="6">
    <source>
        <dbReference type="PROSITE" id="PS50966"/>
    </source>
</evidence>
<gene>
    <name evidence="7" type="ORF">PVK06_016404</name>
</gene>
<evidence type="ECO:0000256" key="1">
    <source>
        <dbReference type="ARBA" id="ARBA00022723"/>
    </source>
</evidence>
<dbReference type="EMBL" id="JARKNE010000005">
    <property type="protein sequence ID" value="KAK5832602.1"/>
    <property type="molecule type" value="Genomic_DNA"/>
</dbReference>
<accession>A0ABR0Q069</accession>
<feature type="compositionally biased region" description="Pro residues" evidence="5">
    <location>
        <begin position="272"/>
        <end position="283"/>
    </location>
</feature>
<keyword evidence="3" id="KW-0862">Zinc</keyword>
<dbReference type="PANTHER" id="PTHR31973">
    <property type="entry name" value="POLYPROTEIN, PUTATIVE-RELATED"/>
    <property type="match status" value="1"/>
</dbReference>
<dbReference type="Pfam" id="PF04434">
    <property type="entry name" value="SWIM"/>
    <property type="match status" value="1"/>
</dbReference>
<dbReference type="InterPro" id="IPR006564">
    <property type="entry name" value="Znf_PMZ"/>
</dbReference>
<evidence type="ECO:0000256" key="2">
    <source>
        <dbReference type="ARBA" id="ARBA00022771"/>
    </source>
</evidence>
<name>A0ABR0Q069_GOSAR</name>
<dbReference type="PROSITE" id="PS50966">
    <property type="entry name" value="ZF_SWIM"/>
    <property type="match status" value="1"/>
</dbReference>
<feature type="region of interest" description="Disordered" evidence="5">
    <location>
        <begin position="270"/>
        <end position="303"/>
    </location>
</feature>
<reference evidence="7 8" key="1">
    <citation type="submission" date="2023-03" db="EMBL/GenBank/DDBJ databases">
        <title>WGS of Gossypium arboreum.</title>
        <authorList>
            <person name="Yu D."/>
        </authorList>
    </citation>
    <scope>NUCLEOTIDE SEQUENCE [LARGE SCALE GENOMIC DNA]</scope>
    <source>
        <tissue evidence="7">Leaf</tissue>
    </source>
</reference>
<evidence type="ECO:0000256" key="5">
    <source>
        <dbReference type="SAM" id="MobiDB-lite"/>
    </source>
</evidence>
<feature type="domain" description="SWIM-type" evidence="6">
    <location>
        <begin position="212"/>
        <end position="254"/>
    </location>
</feature>
<evidence type="ECO:0000256" key="4">
    <source>
        <dbReference type="PROSITE-ProRule" id="PRU00325"/>
    </source>
</evidence>
<dbReference type="InterPro" id="IPR007527">
    <property type="entry name" value="Znf_SWIM"/>
</dbReference>
<sequence length="370" mass="41811">MYVCLQACKDGCRAGCRRIVGLDGCFLKGYYGGYLLAAVGIDANNGIYPLAYAAVEKTRHCDRHLHSNFKNAGFRTKELKDLLWKAARASTTREFDDAIDELRKTNHHAYDWLKKKNPAHWSMSHLSIRSHSDMLVNNLSESFNKMMLEARGKPILTMMETVRTKIMLLIVKKKEEADKWKGTLGPNIKKKLDVNIKDSLRRVPSHAGGDKYQVECGPGSQHVVDLVQNSCSCRNWDLTGIPCMHALAVIHVKNDPVRGPKQWASLSNMLPILPPPLRRPPGKPTKVRRKEPDEPQTTERLSKRGVEMRCSKCKIIGHNKRSCKGEFGQNIPVKRHQVGVRTQQQATPSQQKVVKDKLHQHNEGFGLSIN</sequence>
<evidence type="ECO:0000313" key="7">
    <source>
        <dbReference type="EMBL" id="KAK5832602.1"/>
    </source>
</evidence>
<proteinExistence type="predicted"/>
<evidence type="ECO:0000313" key="8">
    <source>
        <dbReference type="Proteomes" id="UP001358586"/>
    </source>
</evidence>